<reference evidence="7 8" key="1">
    <citation type="submission" date="2020-04" db="EMBL/GenBank/DDBJ databases">
        <authorList>
            <person name="De Canck E."/>
        </authorList>
    </citation>
    <scope>NUCLEOTIDE SEQUENCE [LARGE SCALE GENOMIC DNA]</scope>
    <source>
        <strain evidence="7 8">LMG 28138</strain>
    </source>
</reference>
<evidence type="ECO:0008006" key="9">
    <source>
        <dbReference type="Google" id="ProtNLM"/>
    </source>
</evidence>
<keyword evidence="4 6" id="KW-1133">Transmembrane helix</keyword>
<dbReference type="AlphaFoldDB" id="A0A6S7BXM8"/>
<dbReference type="Pfam" id="PF02653">
    <property type="entry name" value="BPD_transp_2"/>
    <property type="match status" value="1"/>
</dbReference>
<dbReference type="Proteomes" id="UP000494115">
    <property type="component" value="Unassembled WGS sequence"/>
</dbReference>
<dbReference type="GO" id="GO:0015658">
    <property type="term" value="F:branched-chain amino acid transmembrane transporter activity"/>
    <property type="evidence" value="ECO:0007669"/>
    <property type="project" value="InterPro"/>
</dbReference>
<dbReference type="InterPro" id="IPR043428">
    <property type="entry name" value="LivM-like"/>
</dbReference>
<evidence type="ECO:0000256" key="1">
    <source>
        <dbReference type="ARBA" id="ARBA00004651"/>
    </source>
</evidence>
<feature type="transmembrane region" description="Helical" evidence="6">
    <location>
        <begin position="108"/>
        <end position="129"/>
    </location>
</feature>
<dbReference type="PANTHER" id="PTHR30482">
    <property type="entry name" value="HIGH-AFFINITY BRANCHED-CHAIN AMINO ACID TRANSPORT SYSTEM PERMEASE"/>
    <property type="match status" value="1"/>
</dbReference>
<keyword evidence="8" id="KW-1185">Reference proteome</keyword>
<evidence type="ECO:0000313" key="8">
    <source>
        <dbReference type="Proteomes" id="UP000494115"/>
    </source>
</evidence>
<protein>
    <recommendedName>
        <fullName evidence="9">High-affinity branched-chain amino acid transport system permease protein LivH</fullName>
    </recommendedName>
</protein>
<dbReference type="EMBL" id="CADIKM010000025">
    <property type="protein sequence ID" value="CAB3797027.1"/>
    <property type="molecule type" value="Genomic_DNA"/>
</dbReference>
<dbReference type="CDD" id="cd06581">
    <property type="entry name" value="TM_PBP1_LivM_like"/>
    <property type="match status" value="1"/>
</dbReference>
<evidence type="ECO:0000256" key="2">
    <source>
        <dbReference type="ARBA" id="ARBA00022475"/>
    </source>
</evidence>
<organism evidence="7 8">
    <name type="scientific">Pararobbsia alpina</name>
    <dbReference type="NCBI Taxonomy" id="621374"/>
    <lineage>
        <taxon>Bacteria</taxon>
        <taxon>Pseudomonadati</taxon>
        <taxon>Pseudomonadota</taxon>
        <taxon>Betaproteobacteria</taxon>
        <taxon>Burkholderiales</taxon>
        <taxon>Burkholderiaceae</taxon>
        <taxon>Pararobbsia</taxon>
    </lineage>
</organism>
<evidence type="ECO:0000256" key="5">
    <source>
        <dbReference type="ARBA" id="ARBA00023136"/>
    </source>
</evidence>
<dbReference type="InterPro" id="IPR001851">
    <property type="entry name" value="ABC_transp_permease"/>
</dbReference>
<comment type="subcellular location">
    <subcellularLocation>
        <location evidence="1">Cell membrane</location>
        <topology evidence="1">Multi-pass membrane protein</topology>
    </subcellularLocation>
</comment>
<dbReference type="RefSeq" id="WP_175106708.1">
    <property type="nucleotide sequence ID" value="NZ_CADIKM010000025.1"/>
</dbReference>
<name>A0A6S7BXM8_9BURK</name>
<feature type="transmembrane region" description="Helical" evidence="6">
    <location>
        <begin position="306"/>
        <end position="332"/>
    </location>
</feature>
<evidence type="ECO:0000313" key="7">
    <source>
        <dbReference type="EMBL" id="CAB3797027.1"/>
    </source>
</evidence>
<feature type="transmembrane region" description="Helical" evidence="6">
    <location>
        <begin position="233"/>
        <end position="250"/>
    </location>
</feature>
<proteinExistence type="predicted"/>
<gene>
    <name evidence="7" type="ORF">LMG28138_04174</name>
</gene>
<evidence type="ECO:0000256" key="3">
    <source>
        <dbReference type="ARBA" id="ARBA00022692"/>
    </source>
</evidence>
<sequence>MNDGGQHVTVRKPWVQISNIVSGAGRRRLAVFELLLCLILSAAPLALPDYLMVFVTRILILSLLAISFDLVWGYAGILSFGQALFFGIGGYAAALLARDHEVRSVLVLLPIATFAGFAVAILMSFVVVFGRGVTQIFASLSTLTASYAAYRFAYSWYYLGGQNGIPSLPYLKIGATELGDGPASYYFALAVVLIVYLVSRAVVRSQFGLALSGIREAEQRVAFLGYRVSRLKAAVFIFAGAIAGLSGGLSAFHEGFIGPGALGIVLSSQVVFYCLIGGSGTLLGAVIGVILTETLSYALSDRFPDVWPIALGVALLLAVMFRPNGVISVFISPRERLGNFGRATAQGRDELA</sequence>
<dbReference type="PANTHER" id="PTHR30482:SF17">
    <property type="entry name" value="ABC TRANSPORTER ATP-BINDING PROTEIN"/>
    <property type="match status" value="1"/>
</dbReference>
<keyword evidence="2" id="KW-1003">Cell membrane</keyword>
<accession>A0A6S7BXM8</accession>
<feature type="transmembrane region" description="Helical" evidence="6">
    <location>
        <begin position="77"/>
        <end position="96"/>
    </location>
</feature>
<keyword evidence="5 6" id="KW-0472">Membrane</keyword>
<feature type="transmembrane region" description="Helical" evidence="6">
    <location>
        <begin position="29"/>
        <end position="47"/>
    </location>
</feature>
<keyword evidence="3 6" id="KW-0812">Transmembrane</keyword>
<evidence type="ECO:0000256" key="6">
    <source>
        <dbReference type="SAM" id="Phobius"/>
    </source>
</evidence>
<evidence type="ECO:0000256" key="4">
    <source>
        <dbReference type="ARBA" id="ARBA00022989"/>
    </source>
</evidence>
<feature type="transmembrane region" description="Helical" evidence="6">
    <location>
        <begin position="136"/>
        <end position="159"/>
    </location>
</feature>
<dbReference type="GO" id="GO:0005886">
    <property type="term" value="C:plasma membrane"/>
    <property type="evidence" value="ECO:0007669"/>
    <property type="project" value="UniProtKB-SubCell"/>
</dbReference>
<feature type="transmembrane region" description="Helical" evidence="6">
    <location>
        <begin position="185"/>
        <end position="203"/>
    </location>
</feature>